<keyword evidence="2" id="KW-0560">Oxidoreductase</keyword>
<dbReference type="SUPFAM" id="SSF51735">
    <property type="entry name" value="NAD(P)-binding Rossmann-fold domains"/>
    <property type="match status" value="1"/>
</dbReference>
<dbReference type="EMBL" id="AHHD01000254">
    <property type="protein sequence ID" value="EKG17143.1"/>
    <property type="molecule type" value="Genomic_DNA"/>
</dbReference>
<dbReference type="OrthoDB" id="47007at2759"/>
<dbReference type="InterPro" id="IPR002347">
    <property type="entry name" value="SDR_fam"/>
</dbReference>
<dbReference type="VEuPathDB" id="FungiDB:MPH_05597"/>
<sequence>MICSSFSALAMLQLLEPCRERDMAKRGWHLYPATPLSGEACSAKVRMCLAMIMLQGWSTIRVLPNPEIVAAQGKEANLVDTTEDFYNTRFDTNVKGPIFLTKAVEPHLPRGGRIIFISSAGARLGVAGQTVYAATKAANEALVRVWAKELGQSHGITVNAVNQMVKLARYAREFEVAATMACVTFRKELVLEVERCIQEWSGEGYRDVCAAGLEEKARSVGAGGEGGQSSWMTEEKANARQDRHHSAEAWRFALLLYIERVFKWNRTGPPSSILGLLARKTLNHVWSCRRQPVGARMTSRYSQHPDHLRYFAFSYL</sequence>
<dbReference type="InParanoid" id="K2RQZ9"/>
<proteinExistence type="inferred from homology"/>
<dbReference type="PANTHER" id="PTHR43639:SF1">
    <property type="entry name" value="SHORT-CHAIN DEHYDROGENASE_REDUCTASE FAMILY PROTEIN"/>
    <property type="match status" value="1"/>
</dbReference>
<dbReference type="InterPro" id="IPR036291">
    <property type="entry name" value="NAD(P)-bd_dom_sf"/>
</dbReference>
<dbReference type="Proteomes" id="UP000007129">
    <property type="component" value="Unassembled WGS sequence"/>
</dbReference>
<dbReference type="eggNOG" id="KOG1207">
    <property type="taxonomic scope" value="Eukaryota"/>
</dbReference>
<organism evidence="3 4">
    <name type="scientific">Macrophomina phaseolina (strain MS6)</name>
    <name type="common">Charcoal rot fungus</name>
    <dbReference type="NCBI Taxonomy" id="1126212"/>
    <lineage>
        <taxon>Eukaryota</taxon>
        <taxon>Fungi</taxon>
        <taxon>Dikarya</taxon>
        <taxon>Ascomycota</taxon>
        <taxon>Pezizomycotina</taxon>
        <taxon>Dothideomycetes</taxon>
        <taxon>Dothideomycetes incertae sedis</taxon>
        <taxon>Botryosphaeriales</taxon>
        <taxon>Botryosphaeriaceae</taxon>
        <taxon>Macrophomina</taxon>
    </lineage>
</organism>
<dbReference type="Gene3D" id="3.40.50.720">
    <property type="entry name" value="NAD(P)-binding Rossmann-like Domain"/>
    <property type="match status" value="1"/>
</dbReference>
<evidence type="ECO:0000256" key="2">
    <source>
        <dbReference type="ARBA" id="ARBA00023002"/>
    </source>
</evidence>
<comment type="similarity">
    <text evidence="1">Belongs to the short-chain dehydrogenases/reductases (SDR) family.</text>
</comment>
<protein>
    <submittedName>
        <fullName evidence="3">Short-chain dehydrogenase/reductase SDR</fullName>
    </submittedName>
</protein>
<gene>
    <name evidence="3" type="ORF">MPH_05597</name>
</gene>
<dbReference type="Pfam" id="PF13561">
    <property type="entry name" value="adh_short_C2"/>
    <property type="match status" value="1"/>
</dbReference>
<dbReference type="GO" id="GO:0016491">
    <property type="term" value="F:oxidoreductase activity"/>
    <property type="evidence" value="ECO:0007669"/>
    <property type="project" value="UniProtKB-KW"/>
</dbReference>
<comment type="caution">
    <text evidence="3">The sequence shown here is derived from an EMBL/GenBank/DDBJ whole genome shotgun (WGS) entry which is preliminary data.</text>
</comment>
<dbReference type="CDD" id="cd05233">
    <property type="entry name" value="SDR_c"/>
    <property type="match status" value="1"/>
</dbReference>
<dbReference type="PANTHER" id="PTHR43639">
    <property type="entry name" value="OXIDOREDUCTASE, SHORT-CHAIN DEHYDROGENASE/REDUCTASE FAMILY (AFU_ORTHOLOGUE AFUA_5G02870)"/>
    <property type="match status" value="1"/>
</dbReference>
<reference evidence="3 4" key="1">
    <citation type="journal article" date="2012" name="BMC Genomics">
        <title>Tools to kill: Genome of one of the most destructive plant pathogenic fungi Macrophomina phaseolina.</title>
        <authorList>
            <person name="Islam M.S."/>
            <person name="Haque M.S."/>
            <person name="Islam M.M."/>
            <person name="Emdad E.M."/>
            <person name="Halim A."/>
            <person name="Hossen Q.M.M."/>
            <person name="Hossain M.Z."/>
            <person name="Ahmed B."/>
            <person name="Rahim S."/>
            <person name="Rahman M.S."/>
            <person name="Alam M.M."/>
            <person name="Hou S."/>
            <person name="Wan X."/>
            <person name="Saito J.A."/>
            <person name="Alam M."/>
        </authorList>
    </citation>
    <scope>NUCLEOTIDE SEQUENCE [LARGE SCALE GENOMIC DNA]</scope>
    <source>
        <strain evidence="3 4">MS6</strain>
    </source>
</reference>
<dbReference type="AlphaFoldDB" id="K2RQZ9"/>
<evidence type="ECO:0000256" key="1">
    <source>
        <dbReference type="ARBA" id="ARBA00006484"/>
    </source>
</evidence>
<evidence type="ECO:0000313" key="4">
    <source>
        <dbReference type="Proteomes" id="UP000007129"/>
    </source>
</evidence>
<accession>K2RQZ9</accession>
<dbReference type="HOGENOM" id="CLU_880201_0_0_1"/>
<name>K2RQZ9_MACPH</name>
<evidence type="ECO:0000313" key="3">
    <source>
        <dbReference type="EMBL" id="EKG17143.1"/>
    </source>
</evidence>